<sequence>MIRNGETGIPCPHACYAIWHNKQDPDDYLHMYYHKDTYLKAYEYALQPINGSHEWTKSSIQPVLPPVEKTMPGRPKKKRRKAKNKSKK</sequence>
<reference evidence="2 3" key="1">
    <citation type="journal article" date="2019" name="Genome Biol. Evol.">
        <title>Insights into the evolution of the New World diploid cottons (Gossypium, subgenus Houzingenia) based on genome sequencing.</title>
        <authorList>
            <person name="Grover C.E."/>
            <person name="Arick M.A. 2nd"/>
            <person name="Thrash A."/>
            <person name="Conover J.L."/>
            <person name="Sanders W.S."/>
            <person name="Peterson D.G."/>
            <person name="Frelichowski J.E."/>
            <person name="Scheffler J.A."/>
            <person name="Scheffler B.E."/>
            <person name="Wendel J.F."/>
        </authorList>
    </citation>
    <scope>NUCLEOTIDE SEQUENCE [LARGE SCALE GENOMIC DNA]</scope>
    <source>
        <strain evidence="2">0</strain>
        <tissue evidence="2">Leaf</tissue>
    </source>
</reference>
<accession>A0A7J9IAR7</accession>
<proteinExistence type="predicted"/>
<comment type="caution">
    <text evidence="2">The sequence shown here is derived from an EMBL/GenBank/DDBJ whole genome shotgun (WGS) entry which is preliminary data.</text>
</comment>
<gene>
    <name evidence="2" type="ORF">Gohar_022116</name>
</gene>
<dbReference type="OrthoDB" id="1939383at2759"/>
<evidence type="ECO:0008006" key="4">
    <source>
        <dbReference type="Google" id="ProtNLM"/>
    </source>
</evidence>
<dbReference type="EMBL" id="JABFAD010328191">
    <property type="protein sequence ID" value="MBA0819170.1"/>
    <property type="molecule type" value="Genomic_DNA"/>
</dbReference>
<keyword evidence="3" id="KW-1185">Reference proteome</keyword>
<dbReference type="Proteomes" id="UP000593560">
    <property type="component" value="Unassembled WGS sequence"/>
</dbReference>
<feature type="region of interest" description="Disordered" evidence="1">
    <location>
        <begin position="56"/>
        <end position="88"/>
    </location>
</feature>
<evidence type="ECO:0000313" key="3">
    <source>
        <dbReference type="Proteomes" id="UP000593560"/>
    </source>
</evidence>
<dbReference type="AlphaFoldDB" id="A0A7J9IAR7"/>
<evidence type="ECO:0000256" key="1">
    <source>
        <dbReference type="SAM" id="MobiDB-lite"/>
    </source>
</evidence>
<name>A0A7J9IAR7_9ROSI</name>
<evidence type="ECO:0000313" key="2">
    <source>
        <dbReference type="EMBL" id="MBA0819170.1"/>
    </source>
</evidence>
<protein>
    <recommendedName>
        <fullName evidence="4">Zinc finger PMZ-type domain-containing protein</fullName>
    </recommendedName>
</protein>
<organism evidence="2 3">
    <name type="scientific">Gossypium harknessii</name>
    <dbReference type="NCBI Taxonomy" id="34285"/>
    <lineage>
        <taxon>Eukaryota</taxon>
        <taxon>Viridiplantae</taxon>
        <taxon>Streptophyta</taxon>
        <taxon>Embryophyta</taxon>
        <taxon>Tracheophyta</taxon>
        <taxon>Spermatophyta</taxon>
        <taxon>Magnoliopsida</taxon>
        <taxon>eudicotyledons</taxon>
        <taxon>Gunneridae</taxon>
        <taxon>Pentapetalae</taxon>
        <taxon>rosids</taxon>
        <taxon>malvids</taxon>
        <taxon>Malvales</taxon>
        <taxon>Malvaceae</taxon>
        <taxon>Malvoideae</taxon>
        <taxon>Gossypium</taxon>
    </lineage>
</organism>
<feature type="compositionally biased region" description="Basic residues" evidence="1">
    <location>
        <begin position="74"/>
        <end position="88"/>
    </location>
</feature>